<organism evidence="1 2">
    <name type="scientific">Thomasclavelia ramosa</name>
    <dbReference type="NCBI Taxonomy" id="1547"/>
    <lineage>
        <taxon>Bacteria</taxon>
        <taxon>Bacillati</taxon>
        <taxon>Bacillota</taxon>
        <taxon>Erysipelotrichia</taxon>
        <taxon>Erysipelotrichales</taxon>
        <taxon>Coprobacillaceae</taxon>
        <taxon>Thomasclavelia</taxon>
    </lineage>
</organism>
<dbReference type="AlphaFoldDB" id="A0A3E3EDZ3"/>
<dbReference type="GeneID" id="64198097"/>
<accession>A0A3E3EDZ3</accession>
<gene>
    <name evidence="1" type="ORF">DXB93_10375</name>
</gene>
<reference evidence="1 2" key="1">
    <citation type="submission" date="2018-08" db="EMBL/GenBank/DDBJ databases">
        <title>A genome reference for cultivated species of the human gut microbiota.</title>
        <authorList>
            <person name="Zou Y."/>
            <person name="Xue W."/>
            <person name="Luo G."/>
        </authorList>
    </citation>
    <scope>NUCLEOTIDE SEQUENCE [LARGE SCALE GENOMIC DNA]</scope>
    <source>
        <strain evidence="1 2">OM06-4</strain>
    </source>
</reference>
<evidence type="ECO:0000313" key="2">
    <source>
        <dbReference type="Proteomes" id="UP000261032"/>
    </source>
</evidence>
<sequence length="86" mass="10116">MAATEKEKATKLAHELVAYIESEQSDLKASDNEFDALWQSIYDVCMLVHFNILDELLSEEEYLEGVTWLKDYQHLTKDYQDKELEL</sequence>
<dbReference type="RefSeq" id="WP_003537262.1">
    <property type="nucleotide sequence ID" value="NZ_AP031443.1"/>
</dbReference>
<comment type="caution">
    <text evidence="1">The sequence shown here is derived from an EMBL/GenBank/DDBJ whole genome shotgun (WGS) entry which is preliminary data.</text>
</comment>
<name>A0A3E3EDZ3_9FIRM</name>
<proteinExistence type="predicted"/>
<dbReference type="EMBL" id="QUSL01000015">
    <property type="protein sequence ID" value="RGD84685.1"/>
    <property type="molecule type" value="Genomic_DNA"/>
</dbReference>
<dbReference type="Proteomes" id="UP000261032">
    <property type="component" value="Unassembled WGS sequence"/>
</dbReference>
<evidence type="ECO:0000313" key="1">
    <source>
        <dbReference type="EMBL" id="RGD84685.1"/>
    </source>
</evidence>
<protein>
    <submittedName>
        <fullName evidence="1">Uncharacterized protein</fullName>
    </submittedName>
</protein>